<keyword evidence="2" id="KW-0418">Kinase</keyword>
<feature type="non-terminal residue" evidence="4">
    <location>
        <position position="224"/>
    </location>
</feature>
<comment type="caution">
    <text evidence="4">The sequence shown here is derived from an EMBL/GenBank/DDBJ whole genome shotgun (WGS) entry which is preliminary data.</text>
</comment>
<protein>
    <recommendedName>
        <fullName evidence="3">Carbohydrate kinase FGGY C-terminal domain-containing protein</fullName>
    </recommendedName>
</protein>
<dbReference type="SUPFAM" id="SSF53067">
    <property type="entry name" value="Actin-like ATPase domain"/>
    <property type="match status" value="1"/>
</dbReference>
<dbReference type="AlphaFoldDB" id="X1AB13"/>
<reference evidence="4" key="1">
    <citation type="journal article" date="2014" name="Front. Microbiol.">
        <title>High frequency of phylogenetically diverse reductive dehalogenase-homologous genes in deep subseafloor sedimentary metagenomes.</title>
        <authorList>
            <person name="Kawai M."/>
            <person name="Futagami T."/>
            <person name="Toyoda A."/>
            <person name="Takaki Y."/>
            <person name="Nishi S."/>
            <person name="Hori S."/>
            <person name="Arai W."/>
            <person name="Tsubouchi T."/>
            <person name="Morono Y."/>
            <person name="Uchiyama I."/>
            <person name="Ito T."/>
            <person name="Fujiyama A."/>
            <person name="Inagaki F."/>
            <person name="Takami H."/>
        </authorList>
    </citation>
    <scope>NUCLEOTIDE SEQUENCE</scope>
    <source>
        <strain evidence="4">Expedition CK06-06</strain>
    </source>
</reference>
<evidence type="ECO:0000259" key="3">
    <source>
        <dbReference type="Pfam" id="PF02782"/>
    </source>
</evidence>
<organism evidence="4">
    <name type="scientific">marine sediment metagenome</name>
    <dbReference type="NCBI Taxonomy" id="412755"/>
    <lineage>
        <taxon>unclassified sequences</taxon>
        <taxon>metagenomes</taxon>
        <taxon>ecological metagenomes</taxon>
    </lineage>
</organism>
<proteinExistence type="predicted"/>
<evidence type="ECO:0000313" key="4">
    <source>
        <dbReference type="EMBL" id="GAG78949.1"/>
    </source>
</evidence>
<keyword evidence="1" id="KW-0808">Transferase</keyword>
<evidence type="ECO:0000256" key="1">
    <source>
        <dbReference type="ARBA" id="ARBA00022679"/>
    </source>
</evidence>
<dbReference type="GO" id="GO:0016773">
    <property type="term" value="F:phosphotransferase activity, alcohol group as acceptor"/>
    <property type="evidence" value="ECO:0007669"/>
    <property type="project" value="InterPro"/>
</dbReference>
<dbReference type="EMBL" id="BART01013600">
    <property type="protein sequence ID" value="GAG78949.1"/>
    <property type="molecule type" value="Genomic_DNA"/>
</dbReference>
<dbReference type="InterPro" id="IPR018485">
    <property type="entry name" value="FGGY_C"/>
</dbReference>
<dbReference type="PANTHER" id="PTHR43095">
    <property type="entry name" value="SUGAR KINASE"/>
    <property type="match status" value="1"/>
</dbReference>
<gene>
    <name evidence="4" type="ORF">S01H4_27704</name>
</gene>
<dbReference type="InterPro" id="IPR043129">
    <property type="entry name" value="ATPase_NBD"/>
</dbReference>
<feature type="non-terminal residue" evidence="4">
    <location>
        <position position="1"/>
    </location>
</feature>
<dbReference type="Pfam" id="PF02782">
    <property type="entry name" value="FGGY_C"/>
    <property type="match status" value="1"/>
</dbReference>
<dbReference type="InterPro" id="IPR018483">
    <property type="entry name" value="Carb_kinase_FGGY_CS"/>
</dbReference>
<evidence type="ECO:0000256" key="2">
    <source>
        <dbReference type="ARBA" id="ARBA00022777"/>
    </source>
</evidence>
<sequence length="224" mass="24430">DFNLPKGVKVVVGGHDQCCNSLGAGIYRAGTAVCGIGTFECITPTYNHFPDPSSMIENGLNVEHHVLPGLFVSFLYNQSGVLVKWFRDTFATNDVPLLKKNEDIYEILAKEMPPEPSRLLVLPYFEMTGPPDFISDASGAIVGLKTSTTRGEILKSIMECVTFYFVDSVNALKDMGIDTSQFVATGGGAKSSHWLQIKANIFGVPFIRQRITEGSMLTKDGALK</sequence>
<dbReference type="GO" id="GO:0005975">
    <property type="term" value="P:carbohydrate metabolic process"/>
    <property type="evidence" value="ECO:0007669"/>
    <property type="project" value="InterPro"/>
</dbReference>
<dbReference type="PROSITE" id="PS00445">
    <property type="entry name" value="FGGY_KINASES_2"/>
    <property type="match status" value="1"/>
</dbReference>
<feature type="domain" description="Carbohydrate kinase FGGY C-terminal" evidence="3">
    <location>
        <begin position="77"/>
        <end position="215"/>
    </location>
</feature>
<dbReference type="Gene3D" id="3.30.420.40">
    <property type="match status" value="1"/>
</dbReference>
<dbReference type="GO" id="GO:0016301">
    <property type="term" value="F:kinase activity"/>
    <property type="evidence" value="ECO:0007669"/>
    <property type="project" value="UniProtKB-KW"/>
</dbReference>
<name>X1AB13_9ZZZZ</name>
<dbReference type="PANTHER" id="PTHR43095:SF5">
    <property type="entry name" value="XYLULOSE KINASE"/>
    <property type="match status" value="1"/>
</dbReference>
<accession>X1AB13</accession>
<dbReference type="InterPro" id="IPR050406">
    <property type="entry name" value="FGGY_Carb_Kinase"/>
</dbReference>